<evidence type="ECO:0000313" key="1">
    <source>
        <dbReference type="EMBL" id="EKG16925.1"/>
    </source>
</evidence>
<comment type="caution">
    <text evidence="1">The sequence shown here is derived from an EMBL/GenBank/DDBJ whole genome shotgun (WGS) entry which is preliminary data.</text>
</comment>
<gene>
    <name evidence="1" type="ORF">MPH_05906</name>
</gene>
<accession>K2SJD2</accession>
<dbReference type="VEuPathDB" id="FungiDB:MPH_05906"/>
<dbReference type="InParanoid" id="K2SJD2"/>
<evidence type="ECO:0000313" key="2">
    <source>
        <dbReference type="Proteomes" id="UP000007129"/>
    </source>
</evidence>
<dbReference type="Proteomes" id="UP000007129">
    <property type="component" value="Unassembled WGS sequence"/>
</dbReference>
<proteinExistence type="predicted"/>
<protein>
    <submittedName>
        <fullName evidence="1">Uncharacterized protein</fullName>
    </submittedName>
</protein>
<dbReference type="EMBL" id="AHHD01000259">
    <property type="protein sequence ID" value="EKG16925.1"/>
    <property type="molecule type" value="Genomic_DNA"/>
</dbReference>
<dbReference type="AlphaFoldDB" id="K2SJD2"/>
<dbReference type="HOGENOM" id="CLU_1777830_0_0_1"/>
<organism evidence="1 2">
    <name type="scientific">Macrophomina phaseolina (strain MS6)</name>
    <name type="common">Charcoal rot fungus</name>
    <dbReference type="NCBI Taxonomy" id="1126212"/>
    <lineage>
        <taxon>Eukaryota</taxon>
        <taxon>Fungi</taxon>
        <taxon>Dikarya</taxon>
        <taxon>Ascomycota</taxon>
        <taxon>Pezizomycotina</taxon>
        <taxon>Dothideomycetes</taxon>
        <taxon>Dothideomycetes incertae sedis</taxon>
        <taxon>Botryosphaeriales</taxon>
        <taxon>Botryosphaeriaceae</taxon>
        <taxon>Macrophomina</taxon>
    </lineage>
</organism>
<name>K2SJD2_MACPH</name>
<reference evidence="1 2" key="1">
    <citation type="journal article" date="2012" name="BMC Genomics">
        <title>Tools to kill: Genome of one of the most destructive plant pathogenic fungi Macrophomina phaseolina.</title>
        <authorList>
            <person name="Islam M.S."/>
            <person name="Haque M.S."/>
            <person name="Islam M.M."/>
            <person name="Emdad E.M."/>
            <person name="Halim A."/>
            <person name="Hossen Q.M.M."/>
            <person name="Hossain M.Z."/>
            <person name="Ahmed B."/>
            <person name="Rahim S."/>
            <person name="Rahman M.S."/>
            <person name="Alam M.M."/>
            <person name="Hou S."/>
            <person name="Wan X."/>
            <person name="Saito J.A."/>
            <person name="Alam M."/>
        </authorList>
    </citation>
    <scope>NUCLEOTIDE SEQUENCE [LARGE SCALE GENOMIC DNA]</scope>
    <source>
        <strain evidence="1 2">MS6</strain>
    </source>
</reference>
<sequence>MSICAATGGQVARIIFSPLPKTRATGKFLRNPSLPTRGKNSCHTNKSQKLYRSHAAANLLCRANAFKCYRKRSMSTSDGGSCTRRSRIACPDVCGNISTSISGSGNHSSVPRSTSATATFMGSVSVERLSTRITMGRRRRLTSSMG</sequence>